<dbReference type="AlphaFoldDB" id="A0A8S2BCU4"/>
<evidence type="ECO:0000313" key="2">
    <source>
        <dbReference type="Proteomes" id="UP000325451"/>
    </source>
</evidence>
<reference evidence="1" key="1">
    <citation type="submission" date="2021-02" db="EMBL/GenBank/DDBJ databases">
        <authorList>
            <consortium name="Genoscope - CEA"/>
            <person name="William W."/>
        </authorList>
    </citation>
    <scope>NUCLEOTIDE SEQUENCE</scope>
    <source>
        <strain evidence="1">YSy11</strain>
    </source>
</reference>
<dbReference type="EMBL" id="LR215729">
    <property type="protein sequence ID" value="CAE6892484.1"/>
    <property type="molecule type" value="Genomic_DNA"/>
</dbReference>
<keyword evidence="2" id="KW-1185">Reference proteome</keyword>
<proteinExistence type="predicted"/>
<protein>
    <submittedName>
        <fullName evidence="1">Uncharacterized protein</fullName>
    </submittedName>
</protein>
<dbReference type="KEGG" id="pmao:PMYSY11_0738"/>
<evidence type="ECO:0000313" key="1">
    <source>
        <dbReference type="EMBL" id="CAE6892484.1"/>
    </source>
</evidence>
<accession>A0A8S2BCU4</accession>
<name>A0A8S2BCU4_9PSED</name>
<sequence length="68" mass="7738">MHPERSSFSRYLLSIALAFRQTNETTAPTSSVFMRMMLILFEGYLSVINNPDLTRAIRRAAMGVATRQ</sequence>
<dbReference type="Proteomes" id="UP000325451">
    <property type="component" value="Chromosome"/>
</dbReference>
<gene>
    <name evidence="1" type="ORF">PMYSY11_0738</name>
</gene>
<organism evidence="1 2">
    <name type="scientific">Pseudomonas marincola</name>
    <dbReference type="NCBI Taxonomy" id="437900"/>
    <lineage>
        <taxon>Bacteria</taxon>
        <taxon>Pseudomonadati</taxon>
        <taxon>Pseudomonadota</taxon>
        <taxon>Gammaproteobacteria</taxon>
        <taxon>Pseudomonadales</taxon>
        <taxon>Pseudomonadaceae</taxon>
        <taxon>Pseudomonas</taxon>
    </lineage>
</organism>